<keyword evidence="4" id="KW-1185">Reference proteome</keyword>
<dbReference type="GO" id="GO:0022857">
    <property type="term" value="F:transmembrane transporter activity"/>
    <property type="evidence" value="ECO:0007669"/>
    <property type="project" value="InterPro"/>
</dbReference>
<dbReference type="InterPro" id="IPR007210">
    <property type="entry name" value="ABC_Gly_betaine_transp_sub-bd"/>
</dbReference>
<dbReference type="Gene3D" id="3.40.190.10">
    <property type="entry name" value="Periplasmic binding protein-like II"/>
    <property type="match status" value="1"/>
</dbReference>
<dbReference type="SUPFAM" id="SSF53850">
    <property type="entry name" value="Periplasmic binding protein-like II"/>
    <property type="match status" value="1"/>
</dbReference>
<dbReference type="GO" id="GO:0043190">
    <property type="term" value="C:ATP-binding cassette (ABC) transporter complex"/>
    <property type="evidence" value="ECO:0007669"/>
    <property type="project" value="InterPro"/>
</dbReference>
<evidence type="ECO:0000259" key="2">
    <source>
        <dbReference type="Pfam" id="PF04069"/>
    </source>
</evidence>
<dbReference type="PROSITE" id="PS51257">
    <property type="entry name" value="PROKAR_LIPOPROTEIN"/>
    <property type="match status" value="1"/>
</dbReference>
<organism evidence="3 4">
    <name type="scientific">Rhodococcoides kyotonense</name>
    <dbReference type="NCBI Taxonomy" id="398843"/>
    <lineage>
        <taxon>Bacteria</taxon>
        <taxon>Bacillati</taxon>
        <taxon>Actinomycetota</taxon>
        <taxon>Actinomycetes</taxon>
        <taxon>Mycobacteriales</taxon>
        <taxon>Nocardiaceae</taxon>
        <taxon>Rhodococcoides</taxon>
    </lineage>
</organism>
<dbReference type="Gene3D" id="3.40.190.120">
    <property type="entry name" value="Osmoprotection protein (prox), domain 2"/>
    <property type="match status" value="1"/>
</dbReference>
<accession>A0A177YC29</accession>
<sequence>MKVRGLRAPVAVSLSVLLSCLAVACGGTEQQSPIVVGSGDDVRDELVAEIYAGALRSVGADVRTETRIGDRSDYLAALDKGDVDVVPELTGELLVSFDSTSTATGADDVFVDLNKALPAGLSVTDYATAEDRQAVAVTTSGPFADATAAADIASRCGASTLVVTEADASAVDVLAQRYGCTFGSVDTVTDDESVVDALVDGSAQVGIIRTASAGPGAKDLTALTDTDEVFAARNVVPLFRDGVLSDSEIRSFSVVAGELTTADLADMIGEVRGGASSGDVAARWLGEHNL</sequence>
<dbReference type="Proteomes" id="UP000077519">
    <property type="component" value="Unassembled WGS sequence"/>
</dbReference>
<dbReference type="EMBL" id="LVHI01000023">
    <property type="protein sequence ID" value="OAK52900.1"/>
    <property type="molecule type" value="Genomic_DNA"/>
</dbReference>
<keyword evidence="1" id="KW-0732">Signal</keyword>
<protein>
    <recommendedName>
        <fullName evidence="2">ABC-type glycine betaine transport system substrate-binding domain-containing protein</fullName>
    </recommendedName>
</protein>
<proteinExistence type="predicted"/>
<feature type="signal peptide" evidence="1">
    <location>
        <begin position="1"/>
        <end position="24"/>
    </location>
</feature>
<evidence type="ECO:0000256" key="1">
    <source>
        <dbReference type="SAM" id="SignalP"/>
    </source>
</evidence>
<gene>
    <name evidence="3" type="ORF">A3K89_06990</name>
</gene>
<reference evidence="3 4" key="1">
    <citation type="submission" date="2016-03" db="EMBL/GenBank/DDBJ databases">
        <title>Genome sequence of Rhodococcus kyotonensis KB10.</title>
        <authorList>
            <person name="Jeong H."/>
            <person name="Hong C.E."/>
            <person name="Jo S.H."/>
            <person name="Park J.M."/>
        </authorList>
    </citation>
    <scope>NUCLEOTIDE SEQUENCE [LARGE SCALE GENOMIC DNA]</scope>
    <source>
        <strain evidence="3 4">KB10</strain>
    </source>
</reference>
<dbReference type="AlphaFoldDB" id="A0A177YC29"/>
<name>A0A177YC29_9NOCA</name>
<evidence type="ECO:0000313" key="4">
    <source>
        <dbReference type="Proteomes" id="UP000077519"/>
    </source>
</evidence>
<feature type="chain" id="PRO_5008079675" description="ABC-type glycine betaine transport system substrate-binding domain-containing protein" evidence="1">
    <location>
        <begin position="25"/>
        <end position="290"/>
    </location>
</feature>
<evidence type="ECO:0000313" key="3">
    <source>
        <dbReference type="EMBL" id="OAK52900.1"/>
    </source>
</evidence>
<feature type="domain" description="ABC-type glycine betaine transport system substrate-binding" evidence="2">
    <location>
        <begin position="33"/>
        <end position="286"/>
    </location>
</feature>
<comment type="caution">
    <text evidence="3">The sequence shown here is derived from an EMBL/GenBank/DDBJ whole genome shotgun (WGS) entry which is preliminary data.</text>
</comment>
<dbReference type="Pfam" id="PF04069">
    <property type="entry name" value="OpuAC"/>
    <property type="match status" value="1"/>
</dbReference>